<dbReference type="GO" id="GO:0042834">
    <property type="term" value="F:peptidoglycan binding"/>
    <property type="evidence" value="ECO:0007669"/>
    <property type="project" value="InterPro"/>
</dbReference>
<dbReference type="EMBL" id="OBMT01000003">
    <property type="protein sequence ID" value="SOC01836.1"/>
    <property type="molecule type" value="Genomic_DNA"/>
</dbReference>
<accession>A0A285S5I5</accession>
<name>A0A285S5I5_9RHOB</name>
<protein>
    <submittedName>
        <fullName evidence="4">Sporulation related protein</fullName>
    </submittedName>
</protein>
<feature type="compositionally biased region" description="Pro residues" evidence="1">
    <location>
        <begin position="128"/>
        <end position="138"/>
    </location>
</feature>
<dbReference type="SUPFAM" id="SSF110997">
    <property type="entry name" value="Sporulation related repeat"/>
    <property type="match status" value="1"/>
</dbReference>
<feature type="signal peptide" evidence="2">
    <location>
        <begin position="1"/>
        <end position="23"/>
    </location>
</feature>
<organism evidence="4 5">
    <name type="scientific">Rhodobacter maris</name>
    <dbReference type="NCBI Taxonomy" id="446682"/>
    <lineage>
        <taxon>Bacteria</taxon>
        <taxon>Pseudomonadati</taxon>
        <taxon>Pseudomonadota</taxon>
        <taxon>Alphaproteobacteria</taxon>
        <taxon>Rhodobacterales</taxon>
        <taxon>Rhodobacter group</taxon>
        <taxon>Rhodobacter</taxon>
    </lineage>
</organism>
<gene>
    <name evidence="4" type="ORF">SAMN05877831_10313</name>
</gene>
<evidence type="ECO:0000259" key="3">
    <source>
        <dbReference type="PROSITE" id="PS51724"/>
    </source>
</evidence>
<feature type="compositionally biased region" description="Pro residues" evidence="1">
    <location>
        <begin position="149"/>
        <end position="158"/>
    </location>
</feature>
<feature type="region of interest" description="Disordered" evidence="1">
    <location>
        <begin position="123"/>
        <end position="162"/>
    </location>
</feature>
<sequence>MRRYGVFVAATVLVAVCAGSAARADFKLNGPAEVPPASYKGRQYVDSAGCVFVRAGYGDVVNWVPRVGRNRQQLCGYQPSLGADAPVLDVARSAAPDPAPGPAQVMAAPTPQLAPVAVPARGSVAALPPSPSPSPAPDPTIISGTAPSPARPASPFAPTPFVGKPMETVALTETSPQIRRAVPPAPRAVQTRTVAALPAPMSAAPATRYVSPYVAGAIGAPVPPATTVRYHNPVPLPGIATPATILSSEAVAPGATACPAGTVSAQRYRLSDGRSVVRCGAQTADPVGFINAAAVPGLRVGATPSGYVSPYVSVTGGTGHVAAPQPMPGGVSSSGNPLVPEAVLVRSPTGQITLAPVIVTSKAGRTGYKPAFEDGRLNPFRGPRSLEGDAEQGMLWTNQVPSRQVSAKTPDRLRIVPPPIAAAPARISSKSVPEAAPGAPRYVQVGSFGVPENAAEARARLAAAGLPVAGATTPRGLAVVLAGPFADARTALGAVRAAGFGGAVLRR</sequence>
<keyword evidence="5" id="KW-1185">Reference proteome</keyword>
<reference evidence="5" key="1">
    <citation type="submission" date="2017-08" db="EMBL/GenBank/DDBJ databases">
        <authorList>
            <person name="Varghese N."/>
            <person name="Submissions S."/>
        </authorList>
    </citation>
    <scope>NUCLEOTIDE SEQUENCE [LARGE SCALE GENOMIC DNA]</scope>
    <source>
        <strain evidence="5">JA276</strain>
    </source>
</reference>
<dbReference type="InterPro" id="IPR036680">
    <property type="entry name" value="SPOR-like_sf"/>
</dbReference>
<evidence type="ECO:0000256" key="2">
    <source>
        <dbReference type="SAM" id="SignalP"/>
    </source>
</evidence>
<evidence type="ECO:0000313" key="4">
    <source>
        <dbReference type="EMBL" id="SOC01836.1"/>
    </source>
</evidence>
<dbReference type="InterPro" id="IPR007730">
    <property type="entry name" value="SPOR-like_dom"/>
</dbReference>
<feature type="domain" description="SPOR" evidence="3">
    <location>
        <begin position="435"/>
        <end position="507"/>
    </location>
</feature>
<dbReference type="RefSeq" id="WP_141399419.1">
    <property type="nucleotide sequence ID" value="NZ_OBMT01000003.1"/>
</dbReference>
<evidence type="ECO:0000313" key="5">
    <source>
        <dbReference type="Proteomes" id="UP000219111"/>
    </source>
</evidence>
<dbReference type="Gene3D" id="3.30.70.1070">
    <property type="entry name" value="Sporulation related repeat"/>
    <property type="match status" value="1"/>
</dbReference>
<evidence type="ECO:0000256" key="1">
    <source>
        <dbReference type="SAM" id="MobiDB-lite"/>
    </source>
</evidence>
<keyword evidence="2" id="KW-0732">Signal</keyword>
<dbReference type="OrthoDB" id="7843142at2"/>
<dbReference type="Proteomes" id="UP000219111">
    <property type="component" value="Unassembled WGS sequence"/>
</dbReference>
<dbReference type="Pfam" id="PF05036">
    <property type="entry name" value="SPOR"/>
    <property type="match status" value="1"/>
</dbReference>
<proteinExistence type="predicted"/>
<feature type="chain" id="PRO_5012493214" evidence="2">
    <location>
        <begin position="24"/>
        <end position="507"/>
    </location>
</feature>
<dbReference type="PROSITE" id="PS51724">
    <property type="entry name" value="SPOR"/>
    <property type="match status" value="1"/>
</dbReference>
<dbReference type="AlphaFoldDB" id="A0A285S5I5"/>